<organism evidence="1 2">
    <name type="scientific">Vitis vinifera</name>
    <name type="common">Grape</name>
    <dbReference type="NCBI Taxonomy" id="29760"/>
    <lineage>
        <taxon>Eukaryota</taxon>
        <taxon>Viridiplantae</taxon>
        <taxon>Streptophyta</taxon>
        <taxon>Embryophyta</taxon>
        <taxon>Tracheophyta</taxon>
        <taxon>Spermatophyta</taxon>
        <taxon>Magnoliopsida</taxon>
        <taxon>eudicotyledons</taxon>
        <taxon>Gunneridae</taxon>
        <taxon>Pentapetalae</taxon>
        <taxon>rosids</taxon>
        <taxon>Vitales</taxon>
        <taxon>Vitaceae</taxon>
        <taxon>Viteae</taxon>
        <taxon>Vitis</taxon>
    </lineage>
</organism>
<dbReference type="Proteomes" id="UP000288805">
    <property type="component" value="Unassembled WGS sequence"/>
</dbReference>
<name>A0A438FWT0_VITVI</name>
<reference evidence="1 2" key="1">
    <citation type="journal article" date="2018" name="PLoS Genet.">
        <title>Population sequencing reveals clonal diversity and ancestral inbreeding in the grapevine cultivar Chardonnay.</title>
        <authorList>
            <person name="Roach M.J."/>
            <person name="Johnson D.L."/>
            <person name="Bohlmann J."/>
            <person name="van Vuuren H.J."/>
            <person name="Jones S.J."/>
            <person name="Pretorius I.S."/>
            <person name="Schmidt S.A."/>
            <person name="Borneman A.R."/>
        </authorList>
    </citation>
    <scope>NUCLEOTIDE SEQUENCE [LARGE SCALE GENOMIC DNA]</scope>
    <source>
        <strain evidence="2">cv. Chardonnay</strain>
        <tissue evidence="1">Leaf</tissue>
    </source>
</reference>
<gene>
    <name evidence="1" type="ORF">CK203_062542</name>
</gene>
<proteinExistence type="predicted"/>
<protein>
    <submittedName>
        <fullName evidence="1">Uncharacterized protein</fullName>
    </submittedName>
</protein>
<evidence type="ECO:0000313" key="1">
    <source>
        <dbReference type="EMBL" id="RVW64410.1"/>
    </source>
</evidence>
<comment type="caution">
    <text evidence="1">The sequence shown here is derived from an EMBL/GenBank/DDBJ whole genome shotgun (WGS) entry which is preliminary data.</text>
</comment>
<accession>A0A438FWT0</accession>
<sequence length="123" mass="13667">MVKMLKRIPCFTKAEPLSTKMSNFFPLTKRISVNLGGNPPISVSTRFPFGTPKFVISPIQPMQDYTDQETTEVVSFASSLVVEAMRVFITQKMGGSEELRTKLERAESDLAAAQKAATTEPRH</sequence>
<evidence type="ECO:0000313" key="2">
    <source>
        <dbReference type="Proteomes" id="UP000288805"/>
    </source>
</evidence>
<dbReference type="EMBL" id="QGNW01000721">
    <property type="protein sequence ID" value="RVW64410.1"/>
    <property type="molecule type" value="Genomic_DNA"/>
</dbReference>
<dbReference type="AlphaFoldDB" id="A0A438FWT0"/>